<dbReference type="EMBL" id="QTSX02005000">
    <property type="protein sequence ID" value="KAJ9062575.1"/>
    <property type="molecule type" value="Genomic_DNA"/>
</dbReference>
<name>A0ACC2SJQ4_9FUNG</name>
<dbReference type="Proteomes" id="UP001165960">
    <property type="component" value="Unassembled WGS sequence"/>
</dbReference>
<accession>A0ACC2SJQ4</accession>
<keyword evidence="2" id="KW-1185">Reference proteome</keyword>
<evidence type="ECO:0000313" key="2">
    <source>
        <dbReference type="Proteomes" id="UP001165960"/>
    </source>
</evidence>
<gene>
    <name evidence="1" type="ORF">DSO57_1009378</name>
</gene>
<protein>
    <submittedName>
        <fullName evidence="1">Uncharacterized protein</fullName>
    </submittedName>
</protein>
<comment type="caution">
    <text evidence="1">The sequence shown here is derived from an EMBL/GenBank/DDBJ whole genome shotgun (WGS) entry which is preliminary data.</text>
</comment>
<proteinExistence type="predicted"/>
<sequence length="99" mass="11101">MLKYVTKIDIKFAPFNPNSGPAKYFLNQIYTDKNLESNPKCKINANVSSIFDTTPFVSVTFKDGKLLNLKTDNMKVKDIVSAVKKHSTKLALLDDSKSN</sequence>
<evidence type="ECO:0000313" key="1">
    <source>
        <dbReference type="EMBL" id="KAJ9062575.1"/>
    </source>
</evidence>
<organism evidence="1 2">
    <name type="scientific">Entomophthora muscae</name>
    <dbReference type="NCBI Taxonomy" id="34485"/>
    <lineage>
        <taxon>Eukaryota</taxon>
        <taxon>Fungi</taxon>
        <taxon>Fungi incertae sedis</taxon>
        <taxon>Zoopagomycota</taxon>
        <taxon>Entomophthoromycotina</taxon>
        <taxon>Entomophthoromycetes</taxon>
        <taxon>Entomophthorales</taxon>
        <taxon>Entomophthoraceae</taxon>
        <taxon>Entomophthora</taxon>
    </lineage>
</organism>
<reference evidence="1" key="1">
    <citation type="submission" date="2022-04" db="EMBL/GenBank/DDBJ databases">
        <title>Genome of the entomopathogenic fungus Entomophthora muscae.</title>
        <authorList>
            <person name="Elya C."/>
            <person name="Lovett B.R."/>
            <person name="Lee E."/>
            <person name="Macias A.M."/>
            <person name="Hajek A.E."/>
            <person name="De Bivort B.L."/>
            <person name="Kasson M.T."/>
            <person name="De Fine Licht H.H."/>
            <person name="Stajich J.E."/>
        </authorList>
    </citation>
    <scope>NUCLEOTIDE SEQUENCE</scope>
    <source>
        <strain evidence="1">Berkeley</strain>
    </source>
</reference>